<keyword evidence="8" id="KW-1185">Reference proteome</keyword>
<evidence type="ECO:0000313" key="8">
    <source>
        <dbReference type="Proteomes" id="UP000236333"/>
    </source>
</evidence>
<evidence type="ECO:0000256" key="3">
    <source>
        <dbReference type="ARBA" id="ARBA00022833"/>
    </source>
</evidence>
<keyword evidence="1" id="KW-0479">Metal-binding</keyword>
<feature type="region of interest" description="Disordered" evidence="5">
    <location>
        <begin position="248"/>
        <end position="271"/>
    </location>
</feature>
<feature type="domain" description="MYND-type" evidence="6">
    <location>
        <begin position="548"/>
        <end position="592"/>
    </location>
</feature>
<comment type="caution">
    <text evidence="7">The sequence shown here is derived from an EMBL/GenBank/DDBJ whole genome shotgun (WGS) entry which is preliminary data.</text>
</comment>
<gene>
    <name evidence="7" type="ORF">TSOC_010149</name>
</gene>
<evidence type="ECO:0000256" key="1">
    <source>
        <dbReference type="ARBA" id="ARBA00022723"/>
    </source>
</evidence>
<dbReference type="PROSITE" id="PS50865">
    <property type="entry name" value="ZF_MYND_2"/>
    <property type="match status" value="1"/>
</dbReference>
<proteinExistence type="predicted"/>
<name>A0A2J7ZU10_9CHLO</name>
<dbReference type="EMBL" id="PGGS01000464">
    <property type="protein sequence ID" value="PNH03766.1"/>
    <property type="molecule type" value="Genomic_DNA"/>
</dbReference>
<protein>
    <recommendedName>
        <fullName evidence="6">MYND-type domain-containing protein</fullName>
    </recommendedName>
</protein>
<dbReference type="Pfam" id="PF01753">
    <property type="entry name" value="zf-MYND"/>
    <property type="match status" value="1"/>
</dbReference>
<dbReference type="SUPFAM" id="SSF144232">
    <property type="entry name" value="HIT/MYND zinc finger-like"/>
    <property type="match status" value="1"/>
</dbReference>
<evidence type="ECO:0000256" key="5">
    <source>
        <dbReference type="SAM" id="MobiDB-lite"/>
    </source>
</evidence>
<dbReference type="InterPro" id="IPR002893">
    <property type="entry name" value="Znf_MYND"/>
</dbReference>
<dbReference type="GO" id="GO:0008270">
    <property type="term" value="F:zinc ion binding"/>
    <property type="evidence" value="ECO:0007669"/>
    <property type="project" value="UniProtKB-KW"/>
</dbReference>
<evidence type="ECO:0000313" key="7">
    <source>
        <dbReference type="EMBL" id="PNH03766.1"/>
    </source>
</evidence>
<organism evidence="7 8">
    <name type="scientific">Tetrabaena socialis</name>
    <dbReference type="NCBI Taxonomy" id="47790"/>
    <lineage>
        <taxon>Eukaryota</taxon>
        <taxon>Viridiplantae</taxon>
        <taxon>Chlorophyta</taxon>
        <taxon>core chlorophytes</taxon>
        <taxon>Chlorophyceae</taxon>
        <taxon>CS clade</taxon>
        <taxon>Chlamydomonadales</taxon>
        <taxon>Tetrabaenaceae</taxon>
        <taxon>Tetrabaena</taxon>
    </lineage>
</organism>
<dbReference type="AlphaFoldDB" id="A0A2J7ZU10"/>
<dbReference type="OrthoDB" id="432970at2759"/>
<dbReference type="Gene3D" id="6.10.140.2220">
    <property type="match status" value="1"/>
</dbReference>
<evidence type="ECO:0000259" key="6">
    <source>
        <dbReference type="PROSITE" id="PS50865"/>
    </source>
</evidence>
<keyword evidence="3" id="KW-0862">Zinc</keyword>
<reference evidence="7 8" key="1">
    <citation type="journal article" date="2017" name="Mol. Biol. Evol.">
        <title>The 4-celled Tetrabaena socialis nuclear genome reveals the essential components for genetic control of cell number at the origin of multicellularity in the volvocine lineage.</title>
        <authorList>
            <person name="Featherston J."/>
            <person name="Arakaki Y."/>
            <person name="Hanschen E.R."/>
            <person name="Ferris P.J."/>
            <person name="Michod R.E."/>
            <person name="Olson B.J.S.C."/>
            <person name="Nozaki H."/>
            <person name="Durand P.M."/>
        </authorList>
    </citation>
    <scope>NUCLEOTIDE SEQUENCE [LARGE SCALE GENOMIC DNA]</scope>
    <source>
        <strain evidence="7 8">NIES-571</strain>
    </source>
</reference>
<keyword evidence="2 4" id="KW-0863">Zinc-finger</keyword>
<accession>A0A2J7ZU10</accession>
<dbReference type="Proteomes" id="UP000236333">
    <property type="component" value="Unassembled WGS sequence"/>
</dbReference>
<sequence>MERTSDRATAAGAAQPRQPWPMLHARTQQLVFGTAVGLTESLTDALIAVVEAPFAVSFRADASPAATAAVVERLLPARAAAVALAARVCDALRMHAEQLPLGGARGAAAAAQPTEMVEAGQGLLRLALYRMRGAPQPELEACLPGLMALFGDFSGLLATPAGLAWAGVEAVANSASVLASCVRSASAQLGELAIGGVPEVLSNQAPRFGLALFVVQLGCGEHGLVSLLPELQACMRLADAGGDGGGRAAGRGGAGISEDAAGGTGAGESAAEGGHVPGAADVCMVAQAMAACGAAALPVLAPLLEQAAEWSRREAAQAAEAAARRSAARRVRGGSGGSSGPGGFGYRDLFPVMAMRSVAAADAVLSAARHLPADALLAAAPQRALAALGQLLHQLQQEQRPEQQQGDAAFSHEIASLSITLSVLLLSTDERLVERCVPGWLWVKEGPGTAGPVDLEKIDLAALAAVCGPSYAPQQGPILTITVSGAAAARFRSWRWEDHRQHRAEVVALARVRAQELRLLEGRAWQVAAGAGGGRALWPPGLLRMCANPGCGSYGSGGEGEPKLLRCSLCVGVRYCDAACQKQHWPQHKGECRPWAAAAAAAAAGEEGDG</sequence>
<evidence type="ECO:0000256" key="4">
    <source>
        <dbReference type="PROSITE-ProRule" id="PRU00134"/>
    </source>
</evidence>
<evidence type="ECO:0000256" key="2">
    <source>
        <dbReference type="ARBA" id="ARBA00022771"/>
    </source>
</evidence>